<name>A0A2V5K3Z6_9BACL</name>
<comment type="caution">
    <text evidence="2">The sequence shown here is derived from an EMBL/GenBank/DDBJ whole genome shotgun (WGS) entry which is preliminary data.</text>
</comment>
<dbReference type="EMBL" id="QJVJ01000006">
    <property type="protein sequence ID" value="PYI53999.1"/>
    <property type="molecule type" value="Genomic_DNA"/>
</dbReference>
<evidence type="ECO:0000256" key="1">
    <source>
        <dbReference type="SAM" id="MobiDB-lite"/>
    </source>
</evidence>
<feature type="compositionally biased region" description="Basic and acidic residues" evidence="1">
    <location>
        <begin position="55"/>
        <end position="93"/>
    </location>
</feature>
<dbReference type="AlphaFoldDB" id="A0A2V5K3Z6"/>
<evidence type="ECO:0000313" key="3">
    <source>
        <dbReference type="Proteomes" id="UP000247476"/>
    </source>
</evidence>
<accession>A0A2V5K3Z6</accession>
<keyword evidence="3" id="KW-1185">Reference proteome</keyword>
<evidence type="ECO:0000313" key="2">
    <source>
        <dbReference type="EMBL" id="PYI53999.1"/>
    </source>
</evidence>
<protein>
    <submittedName>
        <fullName evidence="2">Uncharacterized protein</fullName>
    </submittedName>
</protein>
<reference evidence="2 3" key="1">
    <citation type="submission" date="2018-05" db="EMBL/GenBank/DDBJ databases">
        <title>Paenibacillus flagellatus sp. nov., isolated from selenium mineral soil.</title>
        <authorList>
            <person name="Dai X."/>
        </authorList>
    </citation>
    <scope>NUCLEOTIDE SEQUENCE [LARGE SCALE GENOMIC DNA]</scope>
    <source>
        <strain evidence="2 3">DXL2</strain>
    </source>
</reference>
<gene>
    <name evidence="2" type="ORF">DLM86_15745</name>
</gene>
<dbReference type="Proteomes" id="UP000247476">
    <property type="component" value="Unassembled WGS sequence"/>
</dbReference>
<proteinExistence type="predicted"/>
<feature type="region of interest" description="Disordered" evidence="1">
    <location>
        <begin position="9"/>
        <end position="122"/>
    </location>
</feature>
<organism evidence="2 3">
    <name type="scientific">Paenibacillus flagellatus</name>
    <dbReference type="NCBI Taxonomy" id="2211139"/>
    <lineage>
        <taxon>Bacteria</taxon>
        <taxon>Bacillati</taxon>
        <taxon>Bacillota</taxon>
        <taxon>Bacilli</taxon>
        <taxon>Bacillales</taxon>
        <taxon>Paenibacillaceae</taxon>
        <taxon>Paenibacillus</taxon>
    </lineage>
</organism>
<sequence length="194" mass="21817">MKLRILKLANDAVHAVRKQSQQSDSGQAQQQPAADGRLGGTEQFPSFAVNGIQNRKHDSEHQVHEHALSSQGRSRDGHGSEKKKMPDNIKPEQQRFILRLPQHGQQAAAEQEPDQSPVYGGMKPQLVGERAGGEHALHPRLQSFRNSLQHDQSARRKYECEKTKRYPEPNASAMTGFLFHLIFPPDELQDLYTG</sequence>
<feature type="compositionally biased region" description="Low complexity" evidence="1">
    <location>
        <begin position="19"/>
        <end position="36"/>
    </location>
</feature>